<reference evidence="4" key="1">
    <citation type="submission" date="2016-06" db="EMBL/GenBank/DDBJ databases">
        <authorList>
            <person name="Varghese N."/>
            <person name="Submissions Spin"/>
        </authorList>
    </citation>
    <scope>NUCLEOTIDE SEQUENCE [LARGE SCALE GENOMIC DNA]</scope>
    <source>
        <strain evidence="4">DSM 44100</strain>
    </source>
</reference>
<evidence type="ECO:0000313" key="4">
    <source>
        <dbReference type="Proteomes" id="UP000198797"/>
    </source>
</evidence>
<feature type="transmembrane region" description="Helical" evidence="1">
    <location>
        <begin position="351"/>
        <end position="375"/>
    </location>
</feature>
<dbReference type="EMBL" id="FMCU01000014">
    <property type="protein sequence ID" value="SCF41510.1"/>
    <property type="molecule type" value="Genomic_DNA"/>
</dbReference>
<feature type="transmembrane region" description="Helical" evidence="1">
    <location>
        <begin position="285"/>
        <end position="305"/>
    </location>
</feature>
<keyword evidence="1" id="KW-1133">Transmembrane helix</keyword>
<evidence type="ECO:0000313" key="3">
    <source>
        <dbReference type="EMBL" id="SCF41510.1"/>
    </source>
</evidence>
<dbReference type="Proteomes" id="UP000198797">
    <property type="component" value="Unassembled WGS sequence"/>
</dbReference>
<keyword evidence="1" id="KW-0472">Membrane</keyword>
<dbReference type="GO" id="GO:0008930">
    <property type="term" value="F:methylthioadenosine nucleosidase activity"/>
    <property type="evidence" value="ECO:0007669"/>
    <property type="project" value="TreeGrafter"/>
</dbReference>
<feature type="domain" description="Nucleoside phosphorylase" evidence="2">
    <location>
        <begin position="435"/>
        <end position="638"/>
    </location>
</feature>
<dbReference type="OrthoDB" id="5519916at2"/>
<protein>
    <submittedName>
        <fullName evidence="3">Nucleoside phosphorylase</fullName>
    </submittedName>
</protein>
<gene>
    <name evidence="3" type="ORF">GA0070216_114152</name>
</gene>
<dbReference type="AlphaFoldDB" id="A0A1C5A8H7"/>
<dbReference type="PANTHER" id="PTHR46832:SF1">
    <property type="entry name" value="5'-METHYLTHIOADENOSINE_S-ADENOSYLHOMOCYSTEINE NUCLEOSIDASE"/>
    <property type="match status" value="1"/>
</dbReference>
<dbReference type="GO" id="GO:0005829">
    <property type="term" value="C:cytosol"/>
    <property type="evidence" value="ECO:0007669"/>
    <property type="project" value="TreeGrafter"/>
</dbReference>
<dbReference type="Pfam" id="PF01048">
    <property type="entry name" value="PNP_UDP_1"/>
    <property type="match status" value="1"/>
</dbReference>
<evidence type="ECO:0000259" key="2">
    <source>
        <dbReference type="Pfam" id="PF01048"/>
    </source>
</evidence>
<name>A0A1C5A8H7_9ACTN</name>
<feature type="transmembrane region" description="Helical" evidence="1">
    <location>
        <begin position="106"/>
        <end position="126"/>
    </location>
</feature>
<dbReference type="InterPro" id="IPR035994">
    <property type="entry name" value="Nucleoside_phosphorylase_sf"/>
</dbReference>
<feature type="transmembrane region" description="Helical" evidence="1">
    <location>
        <begin position="132"/>
        <end position="154"/>
    </location>
</feature>
<keyword evidence="4" id="KW-1185">Reference proteome</keyword>
<proteinExistence type="predicted"/>
<dbReference type="PANTHER" id="PTHR46832">
    <property type="entry name" value="5'-METHYLTHIOADENOSINE/S-ADENOSYLHOMOCYSTEINE NUCLEOSIDASE"/>
    <property type="match status" value="1"/>
</dbReference>
<dbReference type="GO" id="GO:0009116">
    <property type="term" value="P:nucleoside metabolic process"/>
    <property type="evidence" value="ECO:0007669"/>
    <property type="project" value="InterPro"/>
</dbReference>
<organism evidence="3 4">
    <name type="scientific">Micromonospora matsumotoense</name>
    <dbReference type="NCBI Taxonomy" id="121616"/>
    <lineage>
        <taxon>Bacteria</taxon>
        <taxon>Bacillati</taxon>
        <taxon>Actinomycetota</taxon>
        <taxon>Actinomycetes</taxon>
        <taxon>Micromonosporales</taxon>
        <taxon>Micromonosporaceae</taxon>
        <taxon>Micromonospora</taxon>
    </lineage>
</organism>
<evidence type="ECO:0000256" key="1">
    <source>
        <dbReference type="SAM" id="Phobius"/>
    </source>
</evidence>
<dbReference type="GO" id="GO:0019284">
    <property type="term" value="P:L-methionine salvage from S-adenosylmethionine"/>
    <property type="evidence" value="ECO:0007669"/>
    <property type="project" value="TreeGrafter"/>
</dbReference>
<dbReference type="STRING" id="121616.GA0070216_114152"/>
<dbReference type="RefSeq" id="WP_091250661.1">
    <property type="nucleotide sequence ID" value="NZ_FMCU01000014.1"/>
</dbReference>
<dbReference type="GO" id="GO:0008782">
    <property type="term" value="F:adenosylhomocysteine nucleosidase activity"/>
    <property type="evidence" value="ECO:0007669"/>
    <property type="project" value="TreeGrafter"/>
</dbReference>
<accession>A0A1C5A8H7</accession>
<keyword evidence="1" id="KW-0812">Transmembrane</keyword>
<dbReference type="SUPFAM" id="SSF53167">
    <property type="entry name" value="Purine and uridine phosphorylases"/>
    <property type="match status" value="1"/>
</dbReference>
<dbReference type="Gene3D" id="3.40.50.1580">
    <property type="entry name" value="Nucleoside phosphorylase domain"/>
    <property type="match status" value="1"/>
</dbReference>
<sequence length="650" mass="70576">MNAAGDADPRHLSFASALAAARAVRRAEHGRQAYRTVRPEGTMGWFRARGPLSVLLVVAAREGRLVWRGPDSFALLKPPMTMDEPYTAGGLRFLLLRIVDRRWETLCFAGPAGLAVLAALGCVPLHLWRTAIVLVLLGLLHVTVCMTGLVATGLRGLLRTFRRRRDGELAAESLPARQWSMPLCHELDAGRAGELMREVSDRLSRLVDRRVRAASESQGGQPNGVFVTEVLLCLVTGITTDAMREAVPRQQRVGLPFGVGTDVVVLEPRDQVPGRPPRTFNTANFFLWYVFGCAGVLLMLAYLVADQERRSCADRCAGRPTGYGDALRWLGQRLLLSDPPDLRPQSPGMALLGWLVSIMALMAIPVAAVALQQVWRAADRMNRRFDKEAEAVLARRKILLLVATLDEQRATLDVFRRHGSEPYPERRPPHTVHRLGTVAGAELMLASAVGDPSSPAGVAQVATSIIGQWRPHYLVLVGTCFGLRPRERTLGGLHSGEQALGDIVVSRQARDVAHQAVTEVDGEPHRLDRGPRPSPSAELLGVLGAAADSWSGSGLHIGPIVGATTLYRSDEAIAELRRRHPDAVAGDMESHLLNGVAAEHKVDWIAVRGISDWGTADKSDAHRHQAAVNATEFVLHAIELGLLSHATGTG</sequence>
<dbReference type="InterPro" id="IPR000845">
    <property type="entry name" value="Nucleoside_phosphorylase_d"/>
</dbReference>